<dbReference type="SUPFAM" id="SSF52374">
    <property type="entry name" value="Nucleotidylyl transferase"/>
    <property type="match status" value="1"/>
</dbReference>
<evidence type="ECO:0000256" key="5">
    <source>
        <dbReference type="ARBA" id="ARBA00022840"/>
    </source>
</evidence>
<dbReference type="Proteomes" id="UP000000442">
    <property type="component" value="Chromosome"/>
</dbReference>
<evidence type="ECO:0000256" key="4">
    <source>
        <dbReference type="ARBA" id="ARBA00022741"/>
    </source>
</evidence>
<accession>C0QB92</accession>
<dbReference type="EC" id="2.7.7.70" evidence="1"/>
<dbReference type="InterPro" id="IPR014729">
    <property type="entry name" value="Rossmann-like_a/b/a_fold"/>
</dbReference>
<dbReference type="InterPro" id="IPR004821">
    <property type="entry name" value="Cyt_trans-like"/>
</dbReference>
<feature type="domain" description="Cytidyltransferase-like" evidence="8">
    <location>
        <begin position="36"/>
        <end position="162"/>
    </location>
</feature>
<dbReference type="GO" id="GO:0005524">
    <property type="term" value="F:ATP binding"/>
    <property type="evidence" value="ECO:0007669"/>
    <property type="project" value="UniProtKB-KW"/>
</dbReference>
<comment type="catalytic activity">
    <reaction evidence="7">
        <text>D-glycero-beta-D-manno-heptose 1-phosphate + ATP + H(+) = ADP-D-glycero-beta-D-manno-heptose + diphosphate</text>
        <dbReference type="Rhea" id="RHEA:27465"/>
        <dbReference type="ChEBI" id="CHEBI:15378"/>
        <dbReference type="ChEBI" id="CHEBI:30616"/>
        <dbReference type="ChEBI" id="CHEBI:33019"/>
        <dbReference type="ChEBI" id="CHEBI:59967"/>
        <dbReference type="ChEBI" id="CHEBI:61593"/>
        <dbReference type="EC" id="2.7.7.70"/>
    </reaction>
</comment>
<evidence type="ECO:0000256" key="1">
    <source>
        <dbReference type="ARBA" id="ARBA00012519"/>
    </source>
</evidence>
<dbReference type="GO" id="GO:0016773">
    <property type="term" value="F:phosphotransferase activity, alcohol group as acceptor"/>
    <property type="evidence" value="ECO:0007669"/>
    <property type="project" value="InterPro"/>
</dbReference>
<evidence type="ECO:0000313" key="9">
    <source>
        <dbReference type="EMBL" id="ACN14891.1"/>
    </source>
</evidence>
<evidence type="ECO:0000259" key="8">
    <source>
        <dbReference type="Pfam" id="PF01467"/>
    </source>
</evidence>
<reference evidence="9 10" key="1">
    <citation type="journal article" date="2009" name="Environ. Microbiol.">
        <title>Genome sequence of Desulfobacterium autotrophicum HRM2, a marine sulfate reducer oxidizing organic carbon completely to carbon dioxide.</title>
        <authorList>
            <person name="Strittmatter A.W."/>
            <person name="Liesegang H."/>
            <person name="Rabus R."/>
            <person name="Decker I."/>
            <person name="Amann J."/>
            <person name="Andres S."/>
            <person name="Henne A."/>
            <person name="Fricke W.F."/>
            <person name="Martinez-Arias R."/>
            <person name="Bartels D."/>
            <person name="Goesmann A."/>
            <person name="Krause L."/>
            <person name="Puehler A."/>
            <person name="Klenk H.P."/>
            <person name="Richter M."/>
            <person name="Schuler M."/>
            <person name="Gloeckner F.O."/>
            <person name="Meyerdierks A."/>
            <person name="Gottschalk G."/>
            <person name="Amann R."/>
        </authorList>
    </citation>
    <scope>NUCLEOTIDE SEQUENCE [LARGE SCALE GENOMIC DNA]</scope>
    <source>
        <strain evidence="10">ATCC 43914 / DSM 3382 / HRM2</strain>
    </source>
</reference>
<name>C0QB92_DESAH</name>
<dbReference type="PANTHER" id="PTHR43793">
    <property type="entry name" value="FAD SYNTHASE"/>
    <property type="match status" value="1"/>
</dbReference>
<organism evidence="9 10">
    <name type="scientific">Desulforapulum autotrophicum (strain ATCC 43914 / DSM 3382 / VKM B-1955 / HRM2)</name>
    <name type="common">Desulfobacterium autotrophicum</name>
    <dbReference type="NCBI Taxonomy" id="177437"/>
    <lineage>
        <taxon>Bacteria</taxon>
        <taxon>Pseudomonadati</taxon>
        <taxon>Thermodesulfobacteriota</taxon>
        <taxon>Desulfobacteria</taxon>
        <taxon>Desulfobacterales</taxon>
        <taxon>Desulfobacteraceae</taxon>
        <taxon>Desulforapulum</taxon>
    </lineage>
</organism>
<gene>
    <name evidence="9" type="ordered locus">HRM2_17870</name>
</gene>
<protein>
    <recommendedName>
        <fullName evidence="1">D-glycero-beta-D-manno-heptose 1-phosphate adenylyltransferase</fullName>
        <ecNumber evidence="1">2.7.7.70</ecNumber>
    </recommendedName>
</protein>
<keyword evidence="6" id="KW-0119">Carbohydrate metabolism</keyword>
<dbReference type="PANTHER" id="PTHR43793:SF2">
    <property type="entry name" value="BIFUNCTIONAL PROTEIN HLDE"/>
    <property type="match status" value="1"/>
</dbReference>
<keyword evidence="5" id="KW-0067">ATP-binding</keyword>
<dbReference type="InterPro" id="IPR050385">
    <property type="entry name" value="Archaeal_FAD_synthase"/>
</dbReference>
<dbReference type="GO" id="GO:0033786">
    <property type="term" value="F:heptose-1-phosphate adenylyltransferase activity"/>
    <property type="evidence" value="ECO:0007669"/>
    <property type="project" value="RHEA"/>
</dbReference>
<dbReference type="eggNOG" id="COG0615">
    <property type="taxonomic scope" value="Bacteria"/>
</dbReference>
<keyword evidence="3" id="KW-0548">Nucleotidyltransferase</keyword>
<dbReference type="EMBL" id="CP001087">
    <property type="protein sequence ID" value="ACN14891.1"/>
    <property type="molecule type" value="Genomic_DNA"/>
</dbReference>
<keyword evidence="4" id="KW-0547">Nucleotide-binding</keyword>
<dbReference type="STRING" id="177437.HRM2_17870"/>
<sequence>MDHSPMENKLTNKIVLRSEIKAIAEAERDRNKTIVFTNGCFDILHAGHVNYLEAAAAQGDILILGLNSDNSVRKIKGDKRPIINERQRAQVIAALACVDYVVLFDEPDPEDLIRMVVPHVLAKGADWSEDKIIGGDFVKANNGRVVRITLEPEISTTLIIERILKTFG</sequence>
<keyword evidence="10" id="KW-1185">Reference proteome</keyword>
<evidence type="ECO:0000313" key="10">
    <source>
        <dbReference type="Proteomes" id="UP000000442"/>
    </source>
</evidence>
<dbReference type="NCBIfam" id="TIGR00125">
    <property type="entry name" value="cyt_tran_rel"/>
    <property type="match status" value="1"/>
</dbReference>
<dbReference type="NCBIfam" id="TIGR02199">
    <property type="entry name" value="rfaE_dom_II"/>
    <property type="match status" value="1"/>
</dbReference>
<dbReference type="KEGG" id="dat:HRM2_17870"/>
<evidence type="ECO:0000256" key="6">
    <source>
        <dbReference type="ARBA" id="ARBA00023277"/>
    </source>
</evidence>
<proteinExistence type="predicted"/>
<evidence type="ECO:0000256" key="7">
    <source>
        <dbReference type="ARBA" id="ARBA00047428"/>
    </source>
</evidence>
<dbReference type="HOGENOM" id="CLU_034585_2_0_7"/>
<evidence type="ECO:0000256" key="2">
    <source>
        <dbReference type="ARBA" id="ARBA00022679"/>
    </source>
</evidence>
<evidence type="ECO:0000256" key="3">
    <source>
        <dbReference type="ARBA" id="ARBA00022695"/>
    </source>
</evidence>
<dbReference type="AlphaFoldDB" id="C0QB92"/>
<dbReference type="Pfam" id="PF01467">
    <property type="entry name" value="CTP_transf_like"/>
    <property type="match status" value="1"/>
</dbReference>
<keyword evidence="2 9" id="KW-0808">Transferase</keyword>
<dbReference type="InterPro" id="IPR011914">
    <property type="entry name" value="RfaE_dom_II"/>
</dbReference>
<dbReference type="GO" id="GO:0005975">
    <property type="term" value="P:carbohydrate metabolic process"/>
    <property type="evidence" value="ECO:0007669"/>
    <property type="project" value="InterPro"/>
</dbReference>
<dbReference type="Gene3D" id="3.40.50.620">
    <property type="entry name" value="HUPs"/>
    <property type="match status" value="1"/>
</dbReference>